<comment type="caution">
    <text evidence="3">The sequence shown here is derived from an EMBL/GenBank/DDBJ whole genome shotgun (WGS) entry which is preliminary data.</text>
</comment>
<dbReference type="Pfam" id="PF18962">
    <property type="entry name" value="Por_Secre_tail"/>
    <property type="match status" value="1"/>
</dbReference>
<feature type="chain" id="PRO_5024369277" evidence="1">
    <location>
        <begin position="31"/>
        <end position="385"/>
    </location>
</feature>
<dbReference type="Proteomes" id="UP000323632">
    <property type="component" value="Unassembled WGS sequence"/>
</dbReference>
<dbReference type="EMBL" id="VWSH01000002">
    <property type="protein sequence ID" value="KAA5534476.1"/>
    <property type="molecule type" value="Genomic_DNA"/>
</dbReference>
<name>A0A5M6CHL6_9BACT</name>
<reference evidence="3 4" key="1">
    <citation type="submission" date="2019-09" db="EMBL/GenBank/DDBJ databases">
        <title>Genome sequence and assembly of Taibaiella sp.</title>
        <authorList>
            <person name="Chhetri G."/>
        </authorList>
    </citation>
    <scope>NUCLEOTIDE SEQUENCE [LARGE SCALE GENOMIC DNA]</scope>
    <source>
        <strain evidence="3 4">KVB11</strain>
    </source>
</reference>
<sequence>MKNYLFSIRKLAGYLGLFAMLFCFSSSSRAQTGTLLAGWHFNNYNGETVVPSDYGTGTIYLDGTQGSSAWTALTNFGGDNGNTSGFPTSPGAGASLSLVGTANNGKSLVFKFSMSGYTDLNVTFVTRGTATGYSSGTWAYSTDGTVWTALPDNTATQATSYSLKTLATITGLNNAANAYLRYTLSGATTASGNNRVDNVQLRATPSALMITLGNVSATNKGNSNQVEWNSVTEDKGDLFEIERSNNGTTFEKIATLPASGTPGHYNYNDKQPYAGINYYRLILLNNDGTRVVSKVVSALVKENNFEINVYPNPVINELSVRIKEVTITNARISVIDVTGKILETKILSTASETVTFDMSKYPAGLYLLNYNDGNNQKVIKINKSK</sequence>
<keyword evidence="1" id="KW-0732">Signal</keyword>
<feature type="signal peptide" evidence="1">
    <location>
        <begin position="1"/>
        <end position="30"/>
    </location>
</feature>
<evidence type="ECO:0000313" key="4">
    <source>
        <dbReference type="Proteomes" id="UP000323632"/>
    </source>
</evidence>
<keyword evidence="4" id="KW-1185">Reference proteome</keyword>
<evidence type="ECO:0000313" key="3">
    <source>
        <dbReference type="EMBL" id="KAA5534476.1"/>
    </source>
</evidence>
<evidence type="ECO:0000259" key="2">
    <source>
        <dbReference type="Pfam" id="PF18962"/>
    </source>
</evidence>
<dbReference type="AlphaFoldDB" id="A0A5M6CHL6"/>
<dbReference type="NCBIfam" id="TIGR04183">
    <property type="entry name" value="Por_Secre_tail"/>
    <property type="match status" value="1"/>
</dbReference>
<feature type="domain" description="Secretion system C-terminal sorting" evidence="2">
    <location>
        <begin position="309"/>
        <end position="380"/>
    </location>
</feature>
<organism evidence="3 4">
    <name type="scientific">Taibaiella lutea</name>
    <dbReference type="NCBI Taxonomy" id="2608001"/>
    <lineage>
        <taxon>Bacteria</taxon>
        <taxon>Pseudomonadati</taxon>
        <taxon>Bacteroidota</taxon>
        <taxon>Chitinophagia</taxon>
        <taxon>Chitinophagales</taxon>
        <taxon>Chitinophagaceae</taxon>
        <taxon>Taibaiella</taxon>
    </lineage>
</organism>
<accession>A0A5M6CHL6</accession>
<evidence type="ECO:0000256" key="1">
    <source>
        <dbReference type="SAM" id="SignalP"/>
    </source>
</evidence>
<proteinExistence type="predicted"/>
<dbReference type="RefSeq" id="WP_150032157.1">
    <property type="nucleotide sequence ID" value="NZ_VWSH01000002.1"/>
</dbReference>
<protein>
    <submittedName>
        <fullName evidence="3">T9SS type A sorting domain-containing protein</fullName>
    </submittedName>
</protein>
<gene>
    <name evidence="3" type="ORF">F0919_07595</name>
</gene>
<dbReference type="InterPro" id="IPR026444">
    <property type="entry name" value="Secre_tail"/>
</dbReference>